<feature type="transmembrane region" description="Helical" evidence="10">
    <location>
        <begin position="330"/>
        <end position="348"/>
    </location>
</feature>
<dbReference type="PANTHER" id="PTHR34949">
    <property type="entry name" value="OS05G0443700 PROTEIN"/>
    <property type="match status" value="1"/>
</dbReference>
<dbReference type="GO" id="GO:0048193">
    <property type="term" value="P:Golgi vesicle transport"/>
    <property type="evidence" value="ECO:0007669"/>
    <property type="project" value="InterPro"/>
</dbReference>
<dbReference type="PANTHER" id="PTHR34949:SF6">
    <property type="entry name" value="EXPRESSED PROTEIN"/>
    <property type="match status" value="1"/>
</dbReference>
<dbReference type="InterPro" id="IPR010989">
    <property type="entry name" value="SNARE"/>
</dbReference>
<evidence type="ECO:0000313" key="12">
    <source>
        <dbReference type="EMBL" id="PKA49778.1"/>
    </source>
</evidence>
<evidence type="ECO:0000313" key="13">
    <source>
        <dbReference type="Proteomes" id="UP000236161"/>
    </source>
</evidence>
<dbReference type="OrthoDB" id="1889309at2759"/>
<feature type="domain" description="Syntaxin 6/10/61 N-terminal" evidence="11">
    <location>
        <begin position="11"/>
        <end position="107"/>
    </location>
</feature>
<evidence type="ECO:0000256" key="8">
    <source>
        <dbReference type="ARBA" id="ARBA00037801"/>
    </source>
</evidence>
<evidence type="ECO:0000256" key="6">
    <source>
        <dbReference type="ARBA" id="ARBA00023034"/>
    </source>
</evidence>
<evidence type="ECO:0000256" key="2">
    <source>
        <dbReference type="ARBA" id="ARBA00022448"/>
    </source>
</evidence>
<evidence type="ECO:0000256" key="7">
    <source>
        <dbReference type="ARBA" id="ARBA00023136"/>
    </source>
</evidence>
<dbReference type="CDD" id="cd21442">
    <property type="entry name" value="SNARE_NTD_STX6-like"/>
    <property type="match status" value="1"/>
</dbReference>
<feature type="region of interest" description="Disordered" evidence="9">
    <location>
        <begin position="211"/>
        <end position="234"/>
    </location>
</feature>
<dbReference type="Pfam" id="PF09177">
    <property type="entry name" value="STX6_10_61_N"/>
    <property type="match status" value="1"/>
</dbReference>
<dbReference type="Gene3D" id="1.20.58.90">
    <property type="match status" value="1"/>
</dbReference>
<dbReference type="Proteomes" id="UP000236161">
    <property type="component" value="Unassembled WGS sequence"/>
</dbReference>
<keyword evidence="7 10" id="KW-0472">Membrane</keyword>
<keyword evidence="4" id="KW-0653">Protein transport</keyword>
<reference evidence="12 13" key="1">
    <citation type="journal article" date="2017" name="Nature">
        <title>The Apostasia genome and the evolution of orchids.</title>
        <authorList>
            <person name="Zhang G.Q."/>
            <person name="Liu K.W."/>
            <person name="Li Z."/>
            <person name="Lohaus R."/>
            <person name="Hsiao Y.Y."/>
            <person name="Niu S.C."/>
            <person name="Wang J.Y."/>
            <person name="Lin Y.C."/>
            <person name="Xu Q."/>
            <person name="Chen L.J."/>
            <person name="Yoshida K."/>
            <person name="Fujiwara S."/>
            <person name="Wang Z.W."/>
            <person name="Zhang Y.Q."/>
            <person name="Mitsuda N."/>
            <person name="Wang M."/>
            <person name="Liu G.H."/>
            <person name="Pecoraro L."/>
            <person name="Huang H.X."/>
            <person name="Xiao X.J."/>
            <person name="Lin M."/>
            <person name="Wu X.Y."/>
            <person name="Wu W.L."/>
            <person name="Chen Y.Y."/>
            <person name="Chang S.B."/>
            <person name="Sakamoto S."/>
            <person name="Ohme-Takagi M."/>
            <person name="Yagi M."/>
            <person name="Zeng S.J."/>
            <person name="Shen C.Y."/>
            <person name="Yeh C.M."/>
            <person name="Luo Y.B."/>
            <person name="Tsai W.C."/>
            <person name="Van de Peer Y."/>
            <person name="Liu Z.J."/>
        </authorList>
    </citation>
    <scope>NUCLEOTIDE SEQUENCE [LARGE SCALE GENOMIC DNA]</scope>
    <source>
        <strain evidence="13">cv. Shenzhen</strain>
        <tissue evidence="12">Stem</tissue>
    </source>
</reference>
<keyword evidence="3 10" id="KW-0812">Transmembrane</keyword>
<evidence type="ECO:0000256" key="1">
    <source>
        <dbReference type="ARBA" id="ARBA00009063"/>
    </source>
</evidence>
<evidence type="ECO:0000256" key="3">
    <source>
        <dbReference type="ARBA" id="ARBA00022692"/>
    </source>
</evidence>
<gene>
    <name evidence="12" type="primary">SYP61</name>
    <name evidence="12" type="ORF">AXF42_Ash004320</name>
</gene>
<organism evidence="12 13">
    <name type="scientific">Apostasia shenzhenica</name>
    <dbReference type="NCBI Taxonomy" id="1088818"/>
    <lineage>
        <taxon>Eukaryota</taxon>
        <taxon>Viridiplantae</taxon>
        <taxon>Streptophyta</taxon>
        <taxon>Embryophyta</taxon>
        <taxon>Tracheophyta</taxon>
        <taxon>Spermatophyta</taxon>
        <taxon>Magnoliopsida</taxon>
        <taxon>Liliopsida</taxon>
        <taxon>Asparagales</taxon>
        <taxon>Orchidaceae</taxon>
        <taxon>Apostasioideae</taxon>
        <taxon>Apostasia</taxon>
    </lineage>
</organism>
<keyword evidence="6" id="KW-0333">Golgi apparatus</keyword>
<dbReference type="GO" id="GO:0015031">
    <property type="term" value="P:protein transport"/>
    <property type="evidence" value="ECO:0007669"/>
    <property type="project" value="UniProtKB-KW"/>
</dbReference>
<comment type="subcellular location">
    <subcellularLocation>
        <location evidence="8">Golgi apparatus</location>
        <location evidence="8">trans-Golgi network membrane</location>
        <topology evidence="8">Single-pass type IV membrane protein</topology>
    </subcellularLocation>
</comment>
<feature type="region of interest" description="Disordered" evidence="9">
    <location>
        <begin position="151"/>
        <end position="181"/>
    </location>
</feature>
<proteinExistence type="inferred from homology"/>
<sequence length="350" mass="39970">MATVFDRWVKDPFFYAAEEVQESTDRMESVYRRWMHEKQVVSNPACTDGDAATAELRRELHTALGTAKWQLDELERAVRSSDQALFAGEATITRHSDFVTAISERILMVELALKESNLREDEKSYFTWVKLNEGEREELALFLSSPVDKVEKALPSPSSGQQNSANRMNGEASVSSKDPCEPKGLNILDMEENAKGHRRTASASPDLGAWTISVSNKSSPPRLSDDRPNLPPPRILSLSELRTAESASKPKWYRNGFRKWKVLSQEKLEESIPLQNHQLSQEMNACYERSKSYLSDCTDDSYNKQLHGWLGALQRQIQRSQYQIQYGRPIQLIVWTIVTILLICEFLYSF</sequence>
<feature type="compositionally biased region" description="Polar residues" evidence="9">
    <location>
        <begin position="156"/>
        <end position="176"/>
    </location>
</feature>
<keyword evidence="2" id="KW-0813">Transport</keyword>
<accession>A0A2I0A2K5</accession>
<comment type="similarity">
    <text evidence="1">Belongs to the syntaxin family.</text>
</comment>
<dbReference type="EMBL" id="KZ452037">
    <property type="protein sequence ID" value="PKA49778.1"/>
    <property type="molecule type" value="Genomic_DNA"/>
</dbReference>
<name>A0A2I0A2K5_9ASPA</name>
<dbReference type="FunFam" id="1.20.58.90:FF:000004">
    <property type="entry name" value="Syntaxin 10"/>
    <property type="match status" value="1"/>
</dbReference>
<dbReference type="SUPFAM" id="SSF47661">
    <property type="entry name" value="t-snare proteins"/>
    <property type="match status" value="1"/>
</dbReference>
<dbReference type="STRING" id="1088818.A0A2I0A2K5"/>
<evidence type="ECO:0000259" key="11">
    <source>
        <dbReference type="Pfam" id="PF09177"/>
    </source>
</evidence>
<evidence type="ECO:0000256" key="9">
    <source>
        <dbReference type="SAM" id="MobiDB-lite"/>
    </source>
</evidence>
<protein>
    <submittedName>
        <fullName evidence="12">Syntaxin-61</fullName>
    </submittedName>
</protein>
<evidence type="ECO:0000256" key="5">
    <source>
        <dbReference type="ARBA" id="ARBA00022989"/>
    </source>
</evidence>
<dbReference type="GO" id="GO:0016020">
    <property type="term" value="C:membrane"/>
    <property type="evidence" value="ECO:0007669"/>
    <property type="project" value="InterPro"/>
</dbReference>
<evidence type="ECO:0000256" key="10">
    <source>
        <dbReference type="SAM" id="Phobius"/>
    </source>
</evidence>
<dbReference type="GO" id="GO:0005794">
    <property type="term" value="C:Golgi apparatus"/>
    <property type="evidence" value="ECO:0007669"/>
    <property type="project" value="UniProtKB-SubCell"/>
</dbReference>
<dbReference type="AlphaFoldDB" id="A0A2I0A2K5"/>
<evidence type="ECO:0000256" key="4">
    <source>
        <dbReference type="ARBA" id="ARBA00022927"/>
    </source>
</evidence>
<keyword evidence="5 10" id="KW-1133">Transmembrane helix</keyword>
<dbReference type="InterPro" id="IPR015260">
    <property type="entry name" value="Syntaxin-6/10/61_N"/>
</dbReference>
<feature type="compositionally biased region" description="Polar residues" evidence="9">
    <location>
        <begin position="212"/>
        <end position="221"/>
    </location>
</feature>
<keyword evidence="13" id="KW-1185">Reference proteome</keyword>